<dbReference type="EMBL" id="KZ805445">
    <property type="protein sequence ID" value="PVH97107.1"/>
    <property type="molecule type" value="Genomic_DNA"/>
</dbReference>
<accession>A0A2V1DG35</accession>
<proteinExistence type="predicted"/>
<keyword evidence="3" id="KW-1185">Reference proteome</keyword>
<reference evidence="2 3" key="1">
    <citation type="journal article" date="2018" name="Sci. Rep.">
        <title>Comparative genomics provides insights into the lifestyle and reveals functional heterogeneity of dark septate endophytic fungi.</title>
        <authorList>
            <person name="Knapp D.G."/>
            <person name="Nemeth J.B."/>
            <person name="Barry K."/>
            <person name="Hainaut M."/>
            <person name="Henrissat B."/>
            <person name="Johnson J."/>
            <person name="Kuo A."/>
            <person name="Lim J.H.P."/>
            <person name="Lipzen A."/>
            <person name="Nolan M."/>
            <person name="Ohm R.A."/>
            <person name="Tamas L."/>
            <person name="Grigoriev I.V."/>
            <person name="Spatafora J.W."/>
            <person name="Nagy L.G."/>
            <person name="Kovacs G.M."/>
        </authorList>
    </citation>
    <scope>NUCLEOTIDE SEQUENCE [LARGE SCALE GENOMIC DNA]</scope>
    <source>
        <strain evidence="2 3">DSE2036</strain>
    </source>
</reference>
<gene>
    <name evidence="2" type="ORF">DM02DRAFT_658542</name>
</gene>
<protein>
    <submittedName>
        <fullName evidence="2">Uncharacterized protein</fullName>
    </submittedName>
</protein>
<dbReference type="AlphaFoldDB" id="A0A2V1DG35"/>
<organism evidence="2 3">
    <name type="scientific">Periconia macrospinosa</name>
    <dbReference type="NCBI Taxonomy" id="97972"/>
    <lineage>
        <taxon>Eukaryota</taxon>
        <taxon>Fungi</taxon>
        <taxon>Dikarya</taxon>
        <taxon>Ascomycota</taxon>
        <taxon>Pezizomycotina</taxon>
        <taxon>Dothideomycetes</taxon>
        <taxon>Pleosporomycetidae</taxon>
        <taxon>Pleosporales</taxon>
        <taxon>Massarineae</taxon>
        <taxon>Periconiaceae</taxon>
        <taxon>Periconia</taxon>
    </lineage>
</organism>
<dbReference type="Proteomes" id="UP000244855">
    <property type="component" value="Unassembled WGS sequence"/>
</dbReference>
<sequence>MSEDQRAGTINTESGRKRVTDRNVSVRKSYNLATLTNVVKHALDHIKEERMPKHISSVATNGLIDRYMTEHCGQNNEDFDFAEDGHSVYLDLDRKADLAYVQWVEFLRCAENAGPSTAPKEQEFGRYVQAGDMKELRRYIDELLEKRK</sequence>
<evidence type="ECO:0000256" key="1">
    <source>
        <dbReference type="SAM" id="MobiDB-lite"/>
    </source>
</evidence>
<feature type="region of interest" description="Disordered" evidence="1">
    <location>
        <begin position="1"/>
        <end position="22"/>
    </location>
</feature>
<evidence type="ECO:0000313" key="3">
    <source>
        <dbReference type="Proteomes" id="UP000244855"/>
    </source>
</evidence>
<name>A0A2V1DG35_9PLEO</name>
<evidence type="ECO:0000313" key="2">
    <source>
        <dbReference type="EMBL" id="PVH97107.1"/>
    </source>
</evidence>